<feature type="transmembrane region" description="Helical" evidence="1">
    <location>
        <begin position="36"/>
        <end position="56"/>
    </location>
</feature>
<feature type="transmembrane region" description="Helical" evidence="1">
    <location>
        <begin position="12"/>
        <end position="30"/>
    </location>
</feature>
<evidence type="ECO:0000313" key="2">
    <source>
        <dbReference type="EMBL" id="NLR91617.1"/>
    </source>
</evidence>
<name>A0A7X8SK43_9BACT</name>
<organism evidence="2 3">
    <name type="scientific">Flammeovirga agarivorans</name>
    <dbReference type="NCBI Taxonomy" id="2726742"/>
    <lineage>
        <taxon>Bacteria</taxon>
        <taxon>Pseudomonadati</taxon>
        <taxon>Bacteroidota</taxon>
        <taxon>Cytophagia</taxon>
        <taxon>Cytophagales</taxon>
        <taxon>Flammeovirgaceae</taxon>
        <taxon>Flammeovirga</taxon>
    </lineage>
</organism>
<feature type="transmembrane region" description="Helical" evidence="1">
    <location>
        <begin position="103"/>
        <end position="126"/>
    </location>
</feature>
<dbReference type="EMBL" id="JABAIL010000003">
    <property type="protein sequence ID" value="NLR91617.1"/>
    <property type="molecule type" value="Genomic_DNA"/>
</dbReference>
<dbReference type="Proteomes" id="UP000585050">
    <property type="component" value="Unassembled WGS sequence"/>
</dbReference>
<comment type="caution">
    <text evidence="2">The sequence shown here is derived from an EMBL/GenBank/DDBJ whole genome shotgun (WGS) entry which is preliminary data.</text>
</comment>
<keyword evidence="1" id="KW-0812">Transmembrane</keyword>
<dbReference type="Pfam" id="PF10990">
    <property type="entry name" value="DUF2809"/>
    <property type="match status" value="1"/>
</dbReference>
<keyword evidence="1" id="KW-1133">Transmembrane helix</keyword>
<proteinExistence type="predicted"/>
<reference evidence="2 3" key="1">
    <citation type="submission" date="2020-04" db="EMBL/GenBank/DDBJ databases">
        <title>Flammeovirga sp. SR4, a novel species isolated from seawater.</title>
        <authorList>
            <person name="Wang X."/>
        </authorList>
    </citation>
    <scope>NUCLEOTIDE SEQUENCE [LARGE SCALE GENOMIC DNA]</scope>
    <source>
        <strain evidence="2 3">SR4</strain>
    </source>
</reference>
<keyword evidence="3" id="KW-1185">Reference proteome</keyword>
<accession>A0A7X8SK43</accession>
<keyword evidence="1" id="KW-0472">Membrane</keyword>
<evidence type="ECO:0000313" key="3">
    <source>
        <dbReference type="Proteomes" id="UP000585050"/>
    </source>
</evidence>
<feature type="transmembrane region" description="Helical" evidence="1">
    <location>
        <begin position="63"/>
        <end position="83"/>
    </location>
</feature>
<dbReference type="RefSeq" id="WP_168882335.1">
    <property type="nucleotide sequence ID" value="NZ_JABAIL010000003.1"/>
</dbReference>
<gene>
    <name evidence="2" type="ORF">HGP29_10390</name>
</gene>
<sequence length="133" mass="15595">MNLKPQRNRIVYTFIIFLIISFGLLSRTSYIPAIIYPYLGDYLYAFMFYFITAWLFKSQTTFFVLIVSTLSCFFIETLQLYQAPWIVEIRNTTLGSLVLGHGFLWSDLVAYTFGCITGFLGEFIFYKKRLHAI</sequence>
<dbReference type="AlphaFoldDB" id="A0A7X8SK43"/>
<protein>
    <submittedName>
        <fullName evidence="2">DUF2809 domain-containing protein</fullName>
    </submittedName>
</protein>
<evidence type="ECO:0000256" key="1">
    <source>
        <dbReference type="SAM" id="Phobius"/>
    </source>
</evidence>
<dbReference type="InterPro" id="IPR021257">
    <property type="entry name" value="DUF2809"/>
</dbReference>